<dbReference type="Proteomes" id="UP001197974">
    <property type="component" value="Chromosome"/>
</dbReference>
<evidence type="ECO:0000256" key="2">
    <source>
        <dbReference type="ARBA" id="ARBA00022679"/>
    </source>
</evidence>
<feature type="binding site" evidence="5">
    <location>
        <position position="90"/>
    </location>
    <ligand>
        <name>Mg(2+)</name>
        <dbReference type="ChEBI" id="CHEBI:18420"/>
        <label>1</label>
    </ligand>
</feature>
<feature type="binding site" evidence="5">
    <location>
        <position position="223"/>
    </location>
    <ligand>
        <name>Mg(2+)</name>
        <dbReference type="ChEBI" id="CHEBI:18420"/>
        <label>2</label>
    </ligand>
</feature>
<keyword evidence="4 5" id="KW-0057">Aromatic amino acid biosynthesis</keyword>
<evidence type="ECO:0000256" key="3">
    <source>
        <dbReference type="ARBA" id="ARBA00022822"/>
    </source>
</evidence>
<comment type="function">
    <text evidence="5">Catalyzes the transfer of the phosphoribosyl group of 5-phosphorylribose-1-pyrophosphate (PRPP) to anthranilate to yield N-(5'-phosphoribosyl)-anthranilate (PRA).</text>
</comment>
<comment type="catalytic activity">
    <reaction evidence="5">
        <text>N-(5-phospho-beta-D-ribosyl)anthranilate + diphosphate = 5-phospho-alpha-D-ribose 1-diphosphate + anthranilate</text>
        <dbReference type="Rhea" id="RHEA:11768"/>
        <dbReference type="ChEBI" id="CHEBI:16567"/>
        <dbReference type="ChEBI" id="CHEBI:18277"/>
        <dbReference type="ChEBI" id="CHEBI:33019"/>
        <dbReference type="ChEBI" id="CHEBI:58017"/>
        <dbReference type="EC" id="2.4.2.18"/>
    </reaction>
</comment>
<evidence type="ECO:0000256" key="5">
    <source>
        <dbReference type="HAMAP-Rule" id="MF_00211"/>
    </source>
</evidence>
<keyword evidence="5" id="KW-0028">Amino-acid biosynthesis</keyword>
<dbReference type="HAMAP" id="MF_00211">
    <property type="entry name" value="TrpD"/>
    <property type="match status" value="1"/>
</dbReference>
<feature type="domain" description="Glycosyl transferase family 3 N-terminal" evidence="7">
    <location>
        <begin position="2"/>
        <end position="64"/>
    </location>
</feature>
<organism evidence="8 9">
    <name type="scientific">Bacillus carboniphilus</name>
    <dbReference type="NCBI Taxonomy" id="86663"/>
    <lineage>
        <taxon>Bacteria</taxon>
        <taxon>Bacillati</taxon>
        <taxon>Bacillota</taxon>
        <taxon>Bacilli</taxon>
        <taxon>Bacillales</taxon>
        <taxon>Bacillaceae</taxon>
        <taxon>Bacillus</taxon>
    </lineage>
</organism>
<evidence type="ECO:0000256" key="1">
    <source>
        <dbReference type="ARBA" id="ARBA00022676"/>
    </source>
</evidence>
<protein>
    <recommendedName>
        <fullName evidence="5">Anthranilate phosphoribosyltransferase</fullName>
        <ecNumber evidence="5">2.4.2.18</ecNumber>
    </recommendedName>
</protein>
<keyword evidence="5" id="KW-0460">Magnesium</keyword>
<name>A0ABY9JWI0_9BACI</name>
<feature type="domain" description="Glycosyl transferase family 3" evidence="6">
    <location>
        <begin position="72"/>
        <end position="323"/>
    </location>
</feature>
<comment type="similarity">
    <text evidence="5">Belongs to the anthranilate phosphoribosyltransferase family.</text>
</comment>
<dbReference type="NCBIfam" id="TIGR01245">
    <property type="entry name" value="trpD"/>
    <property type="match status" value="1"/>
</dbReference>
<dbReference type="EC" id="2.4.2.18" evidence="5"/>
<keyword evidence="2 5" id="KW-0808">Transferase</keyword>
<dbReference type="InterPro" id="IPR035902">
    <property type="entry name" value="Nuc_phospho_transferase"/>
</dbReference>
<feature type="binding site" evidence="5">
    <location>
        <position position="164"/>
    </location>
    <ligand>
        <name>anthranilate</name>
        <dbReference type="ChEBI" id="CHEBI:16567"/>
        <label>2</label>
    </ligand>
</feature>
<dbReference type="Pfam" id="PF02885">
    <property type="entry name" value="Glycos_trans_3N"/>
    <property type="match status" value="1"/>
</dbReference>
<keyword evidence="1 5" id="KW-0328">Glycosyltransferase</keyword>
<feature type="binding site" evidence="5">
    <location>
        <position position="86"/>
    </location>
    <ligand>
        <name>5-phospho-alpha-D-ribose 1-diphosphate</name>
        <dbReference type="ChEBI" id="CHEBI:58017"/>
    </ligand>
</feature>
<dbReference type="EMBL" id="CP129013">
    <property type="protein sequence ID" value="WLR43735.1"/>
    <property type="molecule type" value="Genomic_DNA"/>
</dbReference>
<comment type="cofactor">
    <cofactor evidence="5">
        <name>Mg(2+)</name>
        <dbReference type="ChEBI" id="CHEBI:18420"/>
    </cofactor>
    <text evidence="5">Binds 2 magnesium ions per monomer.</text>
</comment>
<feature type="binding site" evidence="5">
    <location>
        <position position="78"/>
    </location>
    <ligand>
        <name>anthranilate</name>
        <dbReference type="ChEBI" id="CHEBI:16567"/>
        <label>1</label>
    </ligand>
</feature>
<dbReference type="Pfam" id="PF00591">
    <property type="entry name" value="Glycos_transf_3"/>
    <property type="match status" value="1"/>
</dbReference>
<dbReference type="Gene3D" id="3.40.1030.10">
    <property type="entry name" value="Nucleoside phosphorylase/phosphoribosyltransferase catalytic domain"/>
    <property type="match status" value="1"/>
</dbReference>
<comment type="subunit">
    <text evidence="5">Homodimer.</text>
</comment>
<keyword evidence="5" id="KW-0479">Metal-binding</keyword>
<comment type="pathway">
    <text evidence="5">Amino-acid biosynthesis; L-tryptophan biosynthesis; L-tryptophan from chorismate: step 2/5.</text>
</comment>
<proteinExistence type="inferred from homology"/>
<feature type="binding site" evidence="5">
    <location>
        <position position="78"/>
    </location>
    <ligand>
        <name>5-phospho-alpha-D-ribose 1-diphosphate</name>
        <dbReference type="ChEBI" id="CHEBI:58017"/>
    </ligand>
</feature>
<keyword evidence="3 5" id="KW-0822">Tryptophan biosynthesis</keyword>
<dbReference type="SUPFAM" id="SSF52418">
    <property type="entry name" value="Nucleoside phosphorylase/phosphoribosyltransferase catalytic domain"/>
    <property type="match status" value="1"/>
</dbReference>
<dbReference type="PANTHER" id="PTHR43285">
    <property type="entry name" value="ANTHRANILATE PHOSPHORIBOSYLTRANSFERASE"/>
    <property type="match status" value="1"/>
</dbReference>
<dbReference type="InterPro" id="IPR005940">
    <property type="entry name" value="Anthranilate_Pribosyl_Tfrase"/>
</dbReference>
<evidence type="ECO:0000259" key="7">
    <source>
        <dbReference type="Pfam" id="PF02885"/>
    </source>
</evidence>
<dbReference type="PANTHER" id="PTHR43285:SF2">
    <property type="entry name" value="ANTHRANILATE PHOSPHORIBOSYLTRANSFERASE"/>
    <property type="match status" value="1"/>
</dbReference>
<evidence type="ECO:0000313" key="9">
    <source>
        <dbReference type="Proteomes" id="UP001197974"/>
    </source>
</evidence>
<sequence>MKNILNYVVEGNSLSKEQAIEVMNQMLLGDFCESQVASLLSMMRLRGETVEEMVGFATAMRAHMLKIRGIDDVVDTCGTGGDGKSTFNISTAAAIVSSASGIIIAKHGNRAISSKSGSADVLEQLAIPIQSTIKEVKESLSKNNMSFLFAPYYHSSMKNVAQVRKSLGFRTVFNLLGPLANPANAKRQVVGVFSTSYAEKLAHVFKELGSSHVLIVTGQDGLDEISISAPTDIVELKNEKISRYTLSPEDVGLTKGEIDDLKVDSTAESASLIKQIFLGKANNSAKQIVAMNAGAAIYVSGKVASLKDGIDRAIYTIESGKAYQQLKNLQKEREYA</sequence>
<feature type="binding site" evidence="5">
    <location>
        <begin position="106"/>
        <end position="114"/>
    </location>
    <ligand>
        <name>5-phospho-alpha-D-ribose 1-diphosphate</name>
        <dbReference type="ChEBI" id="CHEBI:58017"/>
    </ligand>
</feature>
<reference evidence="8 9" key="1">
    <citation type="submission" date="2023-06" db="EMBL/GenBank/DDBJ databases">
        <title>Five Gram-positive bacteria isolated from mangrove sediments in Shenzhen, Guangdong, China.</title>
        <authorList>
            <person name="Yu S."/>
            <person name="Zheng W."/>
            <person name="Huang Y."/>
        </authorList>
    </citation>
    <scope>NUCLEOTIDE SEQUENCE [LARGE SCALE GENOMIC DNA]</scope>
    <source>
        <strain evidence="8 9">SaN35-3</strain>
    </source>
</reference>
<dbReference type="GO" id="GO:0004048">
    <property type="term" value="F:anthranilate phosphoribosyltransferase activity"/>
    <property type="evidence" value="ECO:0007669"/>
    <property type="project" value="UniProtKB-EC"/>
</dbReference>
<dbReference type="SUPFAM" id="SSF47648">
    <property type="entry name" value="Nucleoside phosphorylase/phosphoribosyltransferase N-terminal domain"/>
    <property type="match status" value="1"/>
</dbReference>
<dbReference type="InterPro" id="IPR017459">
    <property type="entry name" value="Glycosyl_Trfase_fam3_N_dom"/>
</dbReference>
<evidence type="ECO:0000256" key="4">
    <source>
        <dbReference type="ARBA" id="ARBA00023141"/>
    </source>
</evidence>
<evidence type="ECO:0000259" key="6">
    <source>
        <dbReference type="Pfam" id="PF00591"/>
    </source>
</evidence>
<keyword evidence="9" id="KW-1185">Reference proteome</keyword>
<feature type="binding site" evidence="5">
    <location>
        <position position="109"/>
    </location>
    <ligand>
        <name>anthranilate</name>
        <dbReference type="ChEBI" id="CHEBI:16567"/>
        <label>1</label>
    </ligand>
</feature>
<evidence type="ECO:0000313" key="8">
    <source>
        <dbReference type="EMBL" id="WLR43735.1"/>
    </source>
</evidence>
<feature type="binding site" evidence="5">
    <location>
        <position position="118"/>
    </location>
    <ligand>
        <name>5-phospho-alpha-D-ribose 1-diphosphate</name>
        <dbReference type="ChEBI" id="CHEBI:58017"/>
    </ligand>
</feature>
<feature type="binding site" evidence="5">
    <location>
        <position position="224"/>
    </location>
    <ligand>
        <name>Mg(2+)</name>
        <dbReference type="ChEBI" id="CHEBI:18420"/>
        <label>1</label>
    </ligand>
</feature>
<feature type="binding site" evidence="5">
    <location>
        <position position="224"/>
    </location>
    <ligand>
        <name>Mg(2+)</name>
        <dbReference type="ChEBI" id="CHEBI:18420"/>
        <label>2</label>
    </ligand>
</feature>
<feature type="binding site" evidence="5">
    <location>
        <begin position="88"/>
        <end position="91"/>
    </location>
    <ligand>
        <name>5-phospho-alpha-D-ribose 1-diphosphate</name>
        <dbReference type="ChEBI" id="CHEBI:58017"/>
    </ligand>
</feature>
<dbReference type="InterPro" id="IPR000312">
    <property type="entry name" value="Glycosyl_Trfase_fam3"/>
</dbReference>
<accession>A0ABY9JWI0</accession>
<dbReference type="RefSeq" id="WP_226538546.1">
    <property type="nucleotide sequence ID" value="NZ_CP129013.1"/>
</dbReference>
<gene>
    <name evidence="5 8" type="primary">trpD</name>
    <name evidence="8" type="ORF">LC087_06265</name>
</gene>
<comment type="caution">
    <text evidence="5">Lacks conserved residue(s) required for the propagation of feature annotation.</text>
</comment>
<dbReference type="Gene3D" id="1.20.970.10">
    <property type="entry name" value="Transferase, Pyrimidine Nucleoside Phosphorylase, Chain C"/>
    <property type="match status" value="1"/>
</dbReference>
<feature type="binding site" evidence="5">
    <location>
        <begin position="81"/>
        <end position="82"/>
    </location>
    <ligand>
        <name>5-phospho-alpha-D-ribose 1-diphosphate</name>
        <dbReference type="ChEBI" id="CHEBI:58017"/>
    </ligand>
</feature>
<dbReference type="InterPro" id="IPR036320">
    <property type="entry name" value="Glycosyl_Trfase_fam3_N_dom_sf"/>
</dbReference>